<dbReference type="EMBL" id="LPUF01000001">
    <property type="protein sequence ID" value="OQK18523.1"/>
    <property type="molecule type" value="Genomic_DNA"/>
</dbReference>
<evidence type="ECO:0000313" key="3">
    <source>
        <dbReference type="Proteomes" id="UP000191980"/>
    </source>
</evidence>
<dbReference type="InterPro" id="IPR004843">
    <property type="entry name" value="Calcineurin-like_PHP"/>
</dbReference>
<proteinExistence type="predicted"/>
<dbReference type="STRING" id="1420851.AU255_12125"/>
<dbReference type="Pfam" id="PF00149">
    <property type="entry name" value="Metallophos"/>
    <property type="match status" value="1"/>
</dbReference>
<dbReference type="PANTHER" id="PTHR37844">
    <property type="entry name" value="SER/THR PROTEIN PHOSPHATASE SUPERFAMILY (AFU_ORTHOLOGUE AFUA_1G14840)"/>
    <property type="match status" value="1"/>
</dbReference>
<accession>A0A1V8MB27</accession>
<dbReference type="PANTHER" id="PTHR37844:SF2">
    <property type="entry name" value="SER_THR PROTEIN PHOSPHATASE SUPERFAMILY (AFU_ORTHOLOGUE AFUA_1G14840)"/>
    <property type="match status" value="1"/>
</dbReference>
<organism evidence="2 3">
    <name type="scientific">Methyloprofundus sedimenti</name>
    <dbReference type="NCBI Taxonomy" id="1420851"/>
    <lineage>
        <taxon>Bacteria</taxon>
        <taxon>Pseudomonadati</taxon>
        <taxon>Pseudomonadota</taxon>
        <taxon>Gammaproteobacteria</taxon>
        <taxon>Methylococcales</taxon>
        <taxon>Methylococcaceae</taxon>
        <taxon>Methyloprofundus</taxon>
    </lineage>
</organism>
<dbReference type="InterPro" id="IPR029052">
    <property type="entry name" value="Metallo-depent_PP-like"/>
</dbReference>
<reference evidence="2 3" key="1">
    <citation type="submission" date="2015-12" db="EMBL/GenBank/DDBJ databases">
        <authorList>
            <person name="Shamseldin A."/>
            <person name="Moawad H."/>
            <person name="Abd El-Rahim W.M."/>
            <person name="Sadowsky M.J."/>
        </authorList>
    </citation>
    <scope>NUCLEOTIDE SEQUENCE [LARGE SCALE GENOMIC DNA]</scope>
    <source>
        <strain evidence="2 3">WF1</strain>
    </source>
</reference>
<dbReference type="AlphaFoldDB" id="A0A1V8MB27"/>
<keyword evidence="3" id="KW-1185">Reference proteome</keyword>
<evidence type="ECO:0000313" key="2">
    <source>
        <dbReference type="EMBL" id="OQK18523.1"/>
    </source>
</evidence>
<gene>
    <name evidence="2" type="ORF">AU255_12125</name>
</gene>
<dbReference type="GO" id="GO:0016787">
    <property type="term" value="F:hydrolase activity"/>
    <property type="evidence" value="ECO:0007669"/>
    <property type="project" value="InterPro"/>
</dbReference>
<sequence>MRINYFSDIHLEFGSLNLPDNNAEIIIAAGDIGVYDQAIEWLIASKKPVIYVAGNHEFYNHEYCDTLCMLKEKCANTNIHFLENNTFIYNGVRFLGCSLWTDLFIEGEETALALSKNLNDFRKIRFAYEPFNAQHFTELHMHSRAWLEKALARPFKGKTVVVTHHTPTHWSWNDSPNAIKKLAYCNDLKALFHGHDISAWFHGHTHSIGDYRIEGTRILSNTRGYAGRKEVAEFDLNKIVAI</sequence>
<dbReference type="OrthoDB" id="356681at2"/>
<dbReference type="Proteomes" id="UP000191980">
    <property type="component" value="Unassembled WGS sequence"/>
</dbReference>
<dbReference type="Gene3D" id="3.60.21.10">
    <property type="match status" value="2"/>
</dbReference>
<comment type="caution">
    <text evidence="2">The sequence shown here is derived from an EMBL/GenBank/DDBJ whole genome shotgun (WGS) entry which is preliminary data.</text>
</comment>
<dbReference type="RefSeq" id="WP_080523125.1">
    <property type="nucleotide sequence ID" value="NZ_LPUF01000001.1"/>
</dbReference>
<evidence type="ECO:0000259" key="1">
    <source>
        <dbReference type="Pfam" id="PF00149"/>
    </source>
</evidence>
<name>A0A1V8MB27_9GAMM</name>
<dbReference type="SUPFAM" id="SSF56300">
    <property type="entry name" value="Metallo-dependent phosphatases"/>
    <property type="match status" value="1"/>
</dbReference>
<protein>
    <submittedName>
        <fullName evidence="2">Metallophosphoesterase</fullName>
    </submittedName>
</protein>
<feature type="domain" description="Calcineurin-like phosphoesterase" evidence="1">
    <location>
        <begin position="2"/>
        <end position="206"/>
    </location>
</feature>